<evidence type="ECO:0000313" key="4">
    <source>
        <dbReference type="EMBL" id="KAG5929746.1"/>
    </source>
</evidence>
<evidence type="ECO:0000256" key="2">
    <source>
        <dbReference type="SAM" id="Phobius"/>
    </source>
</evidence>
<keyword evidence="2" id="KW-0472">Membrane</keyword>
<keyword evidence="2" id="KW-0812">Transmembrane</keyword>
<feature type="region of interest" description="Disordered" evidence="1">
    <location>
        <begin position="507"/>
        <end position="532"/>
    </location>
</feature>
<proteinExistence type="predicted"/>
<evidence type="ECO:0000256" key="3">
    <source>
        <dbReference type="SAM" id="SignalP"/>
    </source>
</evidence>
<sequence>MANMWMYWSILLVCLLTSLTLADSSEFIVRNLPGRSALDTIHEIRRRLDHLASRSESRVLYQNSTSLNCEIRDKILYESAYENTTQKANGSVDIAAAIRVACTRCYTRGIAKAKLTVNGSFNTTQVTTELKGKTQRTLDSIQAFAKNLTDLVAGNVENFTIGEIKDEIRLIPPPKIDFNIDINLPGYDLEVEFEDTELYVALKLSVSAGLTYSLNVFTSSQAGIQIDKSLLLGVVFSIDLILSAEAKIDINSGFHIRLDDKLKMTLALFAKKASELTFHGGKFEFLPVTLESDDVVLKALLRLSVRAGFTLDTYDLHVAAAGKELKLAAGIEARAYVNVAEFTTNITARNGRELTSSKDCALHVVQDYTLAVGAAAGAKVEFLGTAYGPTPATEIPVFYSTLAASCVNRGSHSSLTTNGPELIRRVASDYFTTTTTEITNVYEATACLSPGLINCPASLQSIARNAVTKTLTATIASGSKAVWSTPAVTSFAAADFQKDILSFKGSSGVPKSYSPPPPPPPPPVVKTSAVSPAQGSPVLQGEAVGVSNRVIVGVAMGIGIGFGVTIIIAVIAGVCLVWTRKRREVYVTLAETSECEVARKKSPNKGAYSAIEHGQE</sequence>
<keyword evidence="3" id="KW-0732">Signal</keyword>
<feature type="signal peptide" evidence="3">
    <location>
        <begin position="1"/>
        <end position="22"/>
    </location>
</feature>
<reference evidence="4" key="1">
    <citation type="journal article" date="2020" name="bioRxiv">
        <title>Whole genome comparisons of ergot fungi reveals the divergence and evolution of species within the genus Claviceps are the result of varying mechanisms driving genome evolution and host range expansion.</title>
        <authorList>
            <person name="Wyka S.A."/>
            <person name="Mondo S.J."/>
            <person name="Liu M."/>
            <person name="Dettman J."/>
            <person name="Nalam V."/>
            <person name="Broders K.D."/>
        </authorList>
    </citation>
    <scope>NUCLEOTIDE SEQUENCE</scope>
    <source>
        <strain evidence="4">CCC 489</strain>
    </source>
</reference>
<dbReference type="EMBL" id="SRPY01000042">
    <property type="protein sequence ID" value="KAG5929746.1"/>
    <property type="molecule type" value="Genomic_DNA"/>
</dbReference>
<evidence type="ECO:0000256" key="1">
    <source>
        <dbReference type="SAM" id="MobiDB-lite"/>
    </source>
</evidence>
<organism evidence="4 5">
    <name type="scientific">Claviceps africana</name>
    <dbReference type="NCBI Taxonomy" id="83212"/>
    <lineage>
        <taxon>Eukaryota</taxon>
        <taxon>Fungi</taxon>
        <taxon>Dikarya</taxon>
        <taxon>Ascomycota</taxon>
        <taxon>Pezizomycotina</taxon>
        <taxon>Sordariomycetes</taxon>
        <taxon>Hypocreomycetidae</taxon>
        <taxon>Hypocreales</taxon>
        <taxon>Clavicipitaceae</taxon>
        <taxon>Claviceps</taxon>
    </lineage>
</organism>
<dbReference type="OrthoDB" id="4733706at2759"/>
<dbReference type="Proteomes" id="UP000811619">
    <property type="component" value="Unassembled WGS sequence"/>
</dbReference>
<dbReference type="AlphaFoldDB" id="A0A8K0JEI4"/>
<gene>
    <name evidence="4" type="ORF">E4U42_004673</name>
</gene>
<name>A0A8K0JEI4_9HYPO</name>
<protein>
    <recommendedName>
        <fullName evidence="6">Mid2 domain-containing protein</fullName>
    </recommendedName>
</protein>
<feature type="chain" id="PRO_5035464331" description="Mid2 domain-containing protein" evidence="3">
    <location>
        <begin position="23"/>
        <end position="616"/>
    </location>
</feature>
<accession>A0A8K0JEI4</accession>
<evidence type="ECO:0008006" key="6">
    <source>
        <dbReference type="Google" id="ProtNLM"/>
    </source>
</evidence>
<keyword evidence="2" id="KW-1133">Transmembrane helix</keyword>
<evidence type="ECO:0000313" key="5">
    <source>
        <dbReference type="Proteomes" id="UP000811619"/>
    </source>
</evidence>
<feature type="compositionally biased region" description="Pro residues" evidence="1">
    <location>
        <begin position="513"/>
        <end position="524"/>
    </location>
</feature>
<keyword evidence="5" id="KW-1185">Reference proteome</keyword>
<comment type="caution">
    <text evidence="4">The sequence shown here is derived from an EMBL/GenBank/DDBJ whole genome shotgun (WGS) entry which is preliminary data.</text>
</comment>
<feature type="transmembrane region" description="Helical" evidence="2">
    <location>
        <begin position="550"/>
        <end position="578"/>
    </location>
</feature>